<evidence type="ECO:0000259" key="5">
    <source>
        <dbReference type="PROSITE" id="PS51898"/>
    </source>
</evidence>
<keyword evidence="3" id="KW-0233">DNA recombination</keyword>
<sequence length="427" mass="48174">MADYPTGVENHCGLLRVWFIYQGQRVRENLGVPDTAKNRRMAGELRESVRYAIKIGNFNYAAQFPGSKNLHKFGVAQQNVTVTQLAEKWLTLKAMEITKNAINRYRSYIKICSEIIGEERLVSSITNEMVLGLRRELLTGFQLAGIHQKTRQLKKGRSVRTVNVYMSCFAGMMEFAVANGYVERSPLKGISPLKKSKSEPDPLTRDEYARLIEVAPSLQIKNIWRLAVNTGMRHGEICALAWEDIDLQEWTITVSRNMAVVNHFTPPKTESGNRTIKLTNAAIEALKAQMALTRMGKQIKVDVHLREFGRIRKDDCTFVFSPRLSARNGMGGDWYSPGVFSGTWNFALKKAGIRHRKAYETRHTFACWALSAGANPNFVANQMGHTSSQMVYSVYGKWMSENNNNQMDILNAGFAGDAPHMPRAISQ</sequence>
<name>A0ABQ1G854_9GAMM</name>
<dbReference type="InterPro" id="IPR010998">
    <property type="entry name" value="Integrase_recombinase_N"/>
</dbReference>
<dbReference type="CDD" id="cd01189">
    <property type="entry name" value="INT_ICEBs1_C_like"/>
    <property type="match status" value="1"/>
</dbReference>
<evidence type="ECO:0000313" key="7">
    <source>
        <dbReference type="EMBL" id="GGA38604.1"/>
    </source>
</evidence>
<dbReference type="InterPro" id="IPR022000">
    <property type="entry name" value="Min27-like_integrase_DNA_bind"/>
</dbReference>
<dbReference type="InterPro" id="IPR050090">
    <property type="entry name" value="Tyrosine_recombinase_XerCD"/>
</dbReference>
<dbReference type="SUPFAM" id="SSF56349">
    <property type="entry name" value="DNA breaking-rejoining enzymes"/>
    <property type="match status" value="1"/>
</dbReference>
<comment type="caution">
    <text evidence="7">The sequence shown here is derived from an EMBL/GenBank/DDBJ whole genome shotgun (WGS) entry which is preliminary data.</text>
</comment>
<dbReference type="InterPro" id="IPR011010">
    <property type="entry name" value="DNA_brk_join_enz"/>
</dbReference>
<keyword evidence="8" id="KW-1185">Reference proteome</keyword>
<gene>
    <name evidence="7" type="ORF">GCM10011328_11820</name>
</gene>
<dbReference type="PANTHER" id="PTHR30349:SF36">
    <property type="entry name" value="PROPHAGE INTEGRASE INTR-RELATED"/>
    <property type="match status" value="1"/>
</dbReference>
<evidence type="ECO:0000313" key="8">
    <source>
        <dbReference type="Proteomes" id="UP000627464"/>
    </source>
</evidence>
<keyword evidence="1" id="KW-0229">DNA integration</keyword>
<accession>A0ABQ1G854</accession>
<evidence type="ECO:0000259" key="6">
    <source>
        <dbReference type="PROSITE" id="PS51900"/>
    </source>
</evidence>
<evidence type="ECO:0000256" key="4">
    <source>
        <dbReference type="PROSITE-ProRule" id="PRU01248"/>
    </source>
</evidence>
<feature type="domain" description="Tyr recombinase" evidence="5">
    <location>
        <begin position="198"/>
        <end position="408"/>
    </location>
</feature>
<dbReference type="Proteomes" id="UP000627464">
    <property type="component" value="Unassembled WGS sequence"/>
</dbReference>
<dbReference type="Gene3D" id="1.10.443.10">
    <property type="entry name" value="Intergrase catalytic core"/>
    <property type="match status" value="1"/>
</dbReference>
<reference evidence="8" key="1">
    <citation type="journal article" date="2019" name="Int. J. Syst. Evol. Microbiol.">
        <title>The Global Catalogue of Microorganisms (GCM) 10K type strain sequencing project: providing services to taxonomists for standard genome sequencing and annotation.</title>
        <authorList>
            <consortium name="The Broad Institute Genomics Platform"/>
            <consortium name="The Broad Institute Genome Sequencing Center for Infectious Disease"/>
            <person name="Wu L."/>
            <person name="Ma J."/>
        </authorList>
    </citation>
    <scope>NUCLEOTIDE SEQUENCE [LARGE SCALE GENOMIC DNA]</scope>
    <source>
        <strain evidence="8">CGMCC 1.12806</strain>
    </source>
</reference>
<evidence type="ECO:0000256" key="2">
    <source>
        <dbReference type="ARBA" id="ARBA00023125"/>
    </source>
</evidence>
<dbReference type="EMBL" id="BMFZ01000003">
    <property type="protein sequence ID" value="GGA38604.1"/>
    <property type="molecule type" value="Genomic_DNA"/>
</dbReference>
<proteinExistence type="predicted"/>
<dbReference type="PROSITE" id="PS51900">
    <property type="entry name" value="CB"/>
    <property type="match status" value="1"/>
</dbReference>
<dbReference type="RefSeq" id="WP_188471469.1">
    <property type="nucleotide sequence ID" value="NZ_BMFZ01000003.1"/>
</dbReference>
<dbReference type="PANTHER" id="PTHR30349">
    <property type="entry name" value="PHAGE INTEGRASE-RELATED"/>
    <property type="match status" value="1"/>
</dbReference>
<dbReference type="Gene3D" id="1.10.150.130">
    <property type="match status" value="1"/>
</dbReference>
<protein>
    <submittedName>
        <fullName evidence="7">Integrase</fullName>
    </submittedName>
</protein>
<keyword evidence="2 4" id="KW-0238">DNA-binding</keyword>
<evidence type="ECO:0000256" key="1">
    <source>
        <dbReference type="ARBA" id="ARBA00022908"/>
    </source>
</evidence>
<dbReference type="InterPro" id="IPR002104">
    <property type="entry name" value="Integrase_catalytic"/>
</dbReference>
<feature type="domain" description="Core-binding (CB)" evidence="6">
    <location>
        <begin position="80"/>
        <end position="177"/>
    </location>
</feature>
<dbReference type="InterPro" id="IPR044068">
    <property type="entry name" value="CB"/>
</dbReference>
<organism evidence="7 8">
    <name type="scientific">Hafnia psychrotolerans</name>
    <dbReference type="NCBI Taxonomy" id="1477018"/>
    <lineage>
        <taxon>Bacteria</taxon>
        <taxon>Pseudomonadati</taxon>
        <taxon>Pseudomonadota</taxon>
        <taxon>Gammaproteobacteria</taxon>
        <taxon>Enterobacterales</taxon>
        <taxon>Hafniaceae</taxon>
        <taxon>Hafnia</taxon>
    </lineage>
</organism>
<dbReference type="Pfam" id="PF12167">
    <property type="entry name" value="Arm-DNA-bind_2"/>
    <property type="match status" value="1"/>
</dbReference>
<dbReference type="Pfam" id="PF00589">
    <property type="entry name" value="Phage_integrase"/>
    <property type="match status" value="1"/>
</dbReference>
<evidence type="ECO:0000256" key="3">
    <source>
        <dbReference type="ARBA" id="ARBA00023172"/>
    </source>
</evidence>
<dbReference type="InterPro" id="IPR013762">
    <property type="entry name" value="Integrase-like_cat_sf"/>
</dbReference>
<dbReference type="PROSITE" id="PS51898">
    <property type="entry name" value="TYR_RECOMBINASE"/>
    <property type="match status" value="1"/>
</dbReference>